<dbReference type="SUPFAM" id="SSF161098">
    <property type="entry name" value="MetI-like"/>
    <property type="match status" value="1"/>
</dbReference>
<dbReference type="InterPro" id="IPR025966">
    <property type="entry name" value="OppC_N"/>
</dbReference>
<evidence type="ECO:0000256" key="3">
    <source>
        <dbReference type="ARBA" id="ARBA00022475"/>
    </source>
</evidence>
<keyword evidence="2" id="KW-0813">Transport</keyword>
<dbReference type="PANTHER" id="PTHR43386">
    <property type="entry name" value="OLIGOPEPTIDE TRANSPORT SYSTEM PERMEASE PROTEIN APPC"/>
    <property type="match status" value="1"/>
</dbReference>
<evidence type="ECO:0000256" key="1">
    <source>
        <dbReference type="ARBA" id="ARBA00004651"/>
    </source>
</evidence>
<evidence type="ECO:0000259" key="9">
    <source>
        <dbReference type="PROSITE" id="PS50928"/>
    </source>
</evidence>
<keyword evidence="5 8" id="KW-1133">Transmembrane helix</keyword>
<keyword evidence="4 8" id="KW-0812">Transmembrane</keyword>
<feature type="transmembrane region" description="Helical" evidence="8">
    <location>
        <begin position="207"/>
        <end position="231"/>
    </location>
</feature>
<evidence type="ECO:0000256" key="2">
    <source>
        <dbReference type="ARBA" id="ARBA00022448"/>
    </source>
</evidence>
<evidence type="ECO:0000256" key="7">
    <source>
        <dbReference type="ARBA" id="ARBA00024202"/>
    </source>
</evidence>
<dbReference type="CDD" id="cd06261">
    <property type="entry name" value="TM_PBP2"/>
    <property type="match status" value="1"/>
</dbReference>
<dbReference type="InterPro" id="IPR035906">
    <property type="entry name" value="MetI-like_sf"/>
</dbReference>
<keyword evidence="3" id="KW-1003">Cell membrane</keyword>
<feature type="transmembrane region" description="Helical" evidence="8">
    <location>
        <begin position="21"/>
        <end position="41"/>
    </location>
</feature>
<feature type="transmembrane region" description="Helical" evidence="8">
    <location>
        <begin position="91"/>
        <end position="115"/>
    </location>
</feature>
<dbReference type="InterPro" id="IPR053385">
    <property type="entry name" value="ABC_transport_permease"/>
</dbReference>
<dbReference type="InterPro" id="IPR050366">
    <property type="entry name" value="BP-dependent_transpt_permease"/>
</dbReference>
<feature type="domain" description="ABC transmembrane type-1" evidence="9">
    <location>
        <begin position="85"/>
        <end position="274"/>
    </location>
</feature>
<organism evidence="10">
    <name type="scientific">uncultured marine microorganism HF4000_APKG10H11</name>
    <dbReference type="NCBI Taxonomy" id="455559"/>
    <lineage>
        <taxon>unclassified sequences</taxon>
        <taxon>environmental samples</taxon>
    </lineage>
</organism>
<sequence>MFRKIKRRSVDFHLFWKILRGNPLTMIGLIVITLFYFIAIFGEFLAPYDPYEIVMSRRLQPPSINHFLGTDELGRDVFSRILSGAKYSLRVGLIVIALAGVVGASIGVIAGWFGGKVDNLIMRTADVFLAIPGLILALAIVSALGFGLTNVMIALSITWWPWYARLIRGITLSIREKEYVIAATSSGASSFRIITKHLLPNAISPLIVTMSLDFGGVIIAAAGLSFIGFGAQPPTPEWGLMIASARAYLQLAWWLPTFPGLSIFLVVIGFNLLGDGLRDALDPRLRRIGN</sequence>
<evidence type="ECO:0000256" key="6">
    <source>
        <dbReference type="ARBA" id="ARBA00023136"/>
    </source>
</evidence>
<evidence type="ECO:0000256" key="4">
    <source>
        <dbReference type="ARBA" id="ARBA00022692"/>
    </source>
</evidence>
<feature type="transmembrane region" description="Helical" evidence="8">
    <location>
        <begin position="251"/>
        <end position="274"/>
    </location>
</feature>
<accession>B3TC46</accession>
<dbReference type="GO" id="GO:0005886">
    <property type="term" value="C:plasma membrane"/>
    <property type="evidence" value="ECO:0007669"/>
    <property type="project" value="UniProtKB-SubCell"/>
</dbReference>
<dbReference type="NCBIfam" id="NF045474">
    <property type="entry name" value="Opp2C"/>
    <property type="match status" value="1"/>
</dbReference>
<protein>
    <submittedName>
        <fullName evidence="10">Putative binding-protein-dependent transport system inner membrane component</fullName>
    </submittedName>
</protein>
<dbReference type="Pfam" id="PF12911">
    <property type="entry name" value="OppC_N"/>
    <property type="match status" value="1"/>
</dbReference>
<dbReference type="GO" id="GO:0055085">
    <property type="term" value="P:transmembrane transport"/>
    <property type="evidence" value="ECO:0007669"/>
    <property type="project" value="InterPro"/>
</dbReference>
<dbReference type="InterPro" id="IPR000515">
    <property type="entry name" value="MetI-like"/>
</dbReference>
<keyword evidence="6 8" id="KW-0472">Membrane</keyword>
<feature type="transmembrane region" description="Helical" evidence="8">
    <location>
        <begin position="127"/>
        <end position="159"/>
    </location>
</feature>
<reference evidence="10" key="1">
    <citation type="journal article" date="2008" name="ISME J.">
        <title>Genomic patterns of recombination, clonal divergence and environment in marine microbial populations.</title>
        <authorList>
            <person name="Konstantinidis K.T."/>
            <person name="Delong E.F."/>
        </authorList>
    </citation>
    <scope>NUCLEOTIDE SEQUENCE</scope>
</reference>
<proteinExistence type="inferred from homology"/>
<dbReference type="AlphaFoldDB" id="B3TC46"/>
<dbReference type="PROSITE" id="PS50928">
    <property type="entry name" value="ABC_TM1"/>
    <property type="match status" value="1"/>
</dbReference>
<comment type="similarity">
    <text evidence="7">Belongs to the binding-protein-dependent transport system permease family. OppBC subfamily.</text>
</comment>
<comment type="subcellular location">
    <subcellularLocation>
        <location evidence="1">Cell membrane</location>
        <topology evidence="1">Multi-pass membrane protein</topology>
    </subcellularLocation>
</comment>
<dbReference type="Gene3D" id="1.10.3720.10">
    <property type="entry name" value="MetI-like"/>
    <property type="match status" value="1"/>
</dbReference>
<evidence type="ECO:0000256" key="5">
    <source>
        <dbReference type="ARBA" id="ARBA00022989"/>
    </source>
</evidence>
<dbReference type="EMBL" id="EU016667">
    <property type="protein sequence ID" value="ABZ10155.1"/>
    <property type="molecule type" value="Genomic_DNA"/>
</dbReference>
<dbReference type="PANTHER" id="PTHR43386:SF1">
    <property type="entry name" value="D,D-DIPEPTIDE TRANSPORT SYSTEM PERMEASE PROTEIN DDPC-RELATED"/>
    <property type="match status" value="1"/>
</dbReference>
<dbReference type="Pfam" id="PF00528">
    <property type="entry name" value="BPD_transp_1"/>
    <property type="match status" value="1"/>
</dbReference>
<name>B3TC46_9ZZZZ</name>
<gene>
    <name evidence="10" type="ORF">ALOHA_HF4000APKG10H11ctg1g15</name>
</gene>
<evidence type="ECO:0000313" key="10">
    <source>
        <dbReference type="EMBL" id="ABZ10155.1"/>
    </source>
</evidence>
<evidence type="ECO:0000256" key="8">
    <source>
        <dbReference type="SAM" id="Phobius"/>
    </source>
</evidence>